<name>A0A366E3M3_9NOCA</name>
<dbReference type="Proteomes" id="UP000252586">
    <property type="component" value="Unassembled WGS sequence"/>
</dbReference>
<sequence length="76" mass="7884">MFVPVITPMVDQAVASLPEPIQNEVDTALDAAAARLGADASTPPTAPDGSGVRIPPPGDLLFGNWGRTDPVMSRFP</sequence>
<evidence type="ECO:0000313" key="3">
    <source>
        <dbReference type="Proteomes" id="UP000252586"/>
    </source>
</evidence>
<dbReference type="EMBL" id="QNRE01000001">
    <property type="protein sequence ID" value="RBO96907.1"/>
    <property type="molecule type" value="Genomic_DNA"/>
</dbReference>
<accession>A0A366E3M3</accession>
<gene>
    <name evidence="2" type="ORF">DFR74_101926</name>
</gene>
<reference evidence="2 3" key="1">
    <citation type="submission" date="2018-06" db="EMBL/GenBank/DDBJ databases">
        <title>Genomic Encyclopedia of Type Strains, Phase IV (KMG-IV): sequencing the most valuable type-strain genomes for metagenomic binning, comparative biology and taxonomic classification.</title>
        <authorList>
            <person name="Goeker M."/>
        </authorList>
    </citation>
    <scope>NUCLEOTIDE SEQUENCE [LARGE SCALE GENOMIC DNA]</scope>
    <source>
        <strain evidence="2 3">DSM 44599</strain>
    </source>
</reference>
<feature type="region of interest" description="Disordered" evidence="1">
    <location>
        <begin position="38"/>
        <end position="76"/>
    </location>
</feature>
<evidence type="ECO:0000313" key="2">
    <source>
        <dbReference type="EMBL" id="RBO96907.1"/>
    </source>
</evidence>
<evidence type="ECO:0000256" key="1">
    <source>
        <dbReference type="SAM" id="MobiDB-lite"/>
    </source>
</evidence>
<protein>
    <submittedName>
        <fullName evidence="2">Uncharacterized protein</fullName>
    </submittedName>
</protein>
<dbReference type="AlphaFoldDB" id="A0A366E3M3"/>
<organism evidence="2 3">
    <name type="scientific">Nocardia puris</name>
    <dbReference type="NCBI Taxonomy" id="208602"/>
    <lineage>
        <taxon>Bacteria</taxon>
        <taxon>Bacillati</taxon>
        <taxon>Actinomycetota</taxon>
        <taxon>Actinomycetes</taxon>
        <taxon>Mycobacteriales</taxon>
        <taxon>Nocardiaceae</taxon>
        <taxon>Nocardia</taxon>
    </lineage>
</organism>
<proteinExistence type="predicted"/>
<comment type="caution">
    <text evidence="2">The sequence shown here is derived from an EMBL/GenBank/DDBJ whole genome shotgun (WGS) entry which is preliminary data.</text>
</comment>
<keyword evidence="3" id="KW-1185">Reference proteome</keyword>